<dbReference type="OrthoDB" id="5524782at2"/>
<keyword evidence="3" id="KW-1185">Reference proteome</keyword>
<reference evidence="2 3" key="1">
    <citation type="submission" date="2019-07" db="EMBL/GenBank/DDBJ databases">
        <title>Whole genome shotgun sequence of Cellulomonas composti NBRC 100758.</title>
        <authorList>
            <person name="Hosoyama A."/>
            <person name="Uohara A."/>
            <person name="Ohji S."/>
            <person name="Ichikawa N."/>
        </authorList>
    </citation>
    <scope>NUCLEOTIDE SEQUENCE [LARGE SCALE GENOMIC DNA]</scope>
    <source>
        <strain evidence="2 3">NBRC 100758</strain>
    </source>
</reference>
<dbReference type="AlphaFoldDB" id="A0A511JAW1"/>
<name>A0A511JAW1_9CELL</name>
<dbReference type="EMBL" id="BJWG01000007">
    <property type="protein sequence ID" value="GEL95127.1"/>
    <property type="molecule type" value="Genomic_DNA"/>
</dbReference>
<dbReference type="InterPro" id="IPR041657">
    <property type="entry name" value="HTH_17"/>
</dbReference>
<evidence type="ECO:0000313" key="3">
    <source>
        <dbReference type="Proteomes" id="UP000321720"/>
    </source>
</evidence>
<evidence type="ECO:0000313" key="2">
    <source>
        <dbReference type="EMBL" id="GEL95127.1"/>
    </source>
</evidence>
<sequence length="75" mass="8576">MATRYLTLADVAEMLSISVGQVRTMVRTGELPAFQVGGRHFWRVDEADFETYVAEQKARARERIETDPELTVDDE</sequence>
<dbReference type="Pfam" id="PF12728">
    <property type="entry name" value="HTH_17"/>
    <property type="match status" value="1"/>
</dbReference>
<organism evidence="2 3">
    <name type="scientific">Cellulomonas composti</name>
    <dbReference type="NCBI Taxonomy" id="266130"/>
    <lineage>
        <taxon>Bacteria</taxon>
        <taxon>Bacillati</taxon>
        <taxon>Actinomycetota</taxon>
        <taxon>Actinomycetes</taxon>
        <taxon>Micrococcales</taxon>
        <taxon>Cellulomonadaceae</taxon>
        <taxon>Cellulomonas</taxon>
    </lineage>
</organism>
<dbReference type="NCBIfam" id="TIGR01764">
    <property type="entry name" value="excise"/>
    <property type="match status" value="1"/>
</dbReference>
<dbReference type="InterPro" id="IPR009061">
    <property type="entry name" value="DNA-bd_dom_put_sf"/>
</dbReference>
<dbReference type="InterPro" id="IPR010093">
    <property type="entry name" value="SinI_DNA-bd"/>
</dbReference>
<comment type="caution">
    <text evidence="2">The sequence shown here is derived from an EMBL/GenBank/DDBJ whole genome shotgun (WGS) entry which is preliminary data.</text>
</comment>
<dbReference type="Proteomes" id="UP000321720">
    <property type="component" value="Unassembled WGS sequence"/>
</dbReference>
<gene>
    <name evidence="2" type="ORF">CCO02nite_17850</name>
</gene>
<dbReference type="GO" id="GO:0003677">
    <property type="term" value="F:DNA binding"/>
    <property type="evidence" value="ECO:0007669"/>
    <property type="project" value="InterPro"/>
</dbReference>
<dbReference type="SUPFAM" id="SSF46955">
    <property type="entry name" value="Putative DNA-binding domain"/>
    <property type="match status" value="1"/>
</dbReference>
<evidence type="ECO:0000259" key="1">
    <source>
        <dbReference type="Pfam" id="PF12728"/>
    </source>
</evidence>
<proteinExistence type="predicted"/>
<dbReference type="RefSeq" id="WP_146842784.1">
    <property type="nucleotide sequence ID" value="NZ_BJWG01000007.1"/>
</dbReference>
<protein>
    <recommendedName>
        <fullName evidence="1">Helix-turn-helix domain-containing protein</fullName>
    </recommendedName>
</protein>
<feature type="domain" description="Helix-turn-helix" evidence="1">
    <location>
        <begin position="5"/>
        <end position="56"/>
    </location>
</feature>
<accession>A0A511JAW1</accession>